<evidence type="ECO:0000313" key="2">
    <source>
        <dbReference type="EMBL" id="KAK7381041.1"/>
    </source>
</evidence>
<proteinExistence type="predicted"/>
<keyword evidence="3" id="KW-1185">Reference proteome</keyword>
<evidence type="ECO:0000256" key="1">
    <source>
        <dbReference type="SAM" id="MobiDB-lite"/>
    </source>
</evidence>
<accession>A0AAN9NXG8</accession>
<gene>
    <name evidence="2" type="ORF">VNO78_33565</name>
</gene>
<dbReference type="EMBL" id="JAYMYS010000009">
    <property type="protein sequence ID" value="KAK7381041.1"/>
    <property type="molecule type" value="Genomic_DNA"/>
</dbReference>
<reference evidence="2 3" key="1">
    <citation type="submission" date="2024-01" db="EMBL/GenBank/DDBJ databases">
        <title>The genomes of 5 underutilized Papilionoideae crops provide insights into root nodulation and disease resistanc.</title>
        <authorList>
            <person name="Jiang F."/>
        </authorList>
    </citation>
    <scope>NUCLEOTIDE SEQUENCE [LARGE SCALE GENOMIC DNA]</scope>
    <source>
        <strain evidence="2">DUOXIRENSHENG_FW03</strain>
        <tissue evidence="2">Leaves</tissue>
    </source>
</reference>
<protein>
    <submittedName>
        <fullName evidence="2">Uncharacterized protein</fullName>
    </submittedName>
</protein>
<name>A0AAN9NXG8_PSOTE</name>
<evidence type="ECO:0000313" key="3">
    <source>
        <dbReference type="Proteomes" id="UP001386955"/>
    </source>
</evidence>
<feature type="region of interest" description="Disordered" evidence="1">
    <location>
        <begin position="82"/>
        <end position="123"/>
    </location>
</feature>
<comment type="caution">
    <text evidence="2">The sequence shown here is derived from an EMBL/GenBank/DDBJ whole genome shotgun (WGS) entry which is preliminary data.</text>
</comment>
<dbReference type="Proteomes" id="UP001386955">
    <property type="component" value="Unassembled WGS sequence"/>
</dbReference>
<dbReference type="AlphaFoldDB" id="A0AAN9NXG8"/>
<sequence>MTCVAITPQLKHAKFAKPSIDEGLKRSAKGSQFKLSAWSKGSLRRQTLQESKIFGDTQQVFLMEGSSSLPIDKKQHMNQDVAQHVSSNTPMEIARTEPVGTLAGRDRLHDQDFSLYGTHQTPR</sequence>
<organism evidence="2 3">
    <name type="scientific">Psophocarpus tetragonolobus</name>
    <name type="common">Winged bean</name>
    <name type="synonym">Dolichos tetragonolobus</name>
    <dbReference type="NCBI Taxonomy" id="3891"/>
    <lineage>
        <taxon>Eukaryota</taxon>
        <taxon>Viridiplantae</taxon>
        <taxon>Streptophyta</taxon>
        <taxon>Embryophyta</taxon>
        <taxon>Tracheophyta</taxon>
        <taxon>Spermatophyta</taxon>
        <taxon>Magnoliopsida</taxon>
        <taxon>eudicotyledons</taxon>
        <taxon>Gunneridae</taxon>
        <taxon>Pentapetalae</taxon>
        <taxon>rosids</taxon>
        <taxon>fabids</taxon>
        <taxon>Fabales</taxon>
        <taxon>Fabaceae</taxon>
        <taxon>Papilionoideae</taxon>
        <taxon>50 kb inversion clade</taxon>
        <taxon>NPAAA clade</taxon>
        <taxon>indigoferoid/millettioid clade</taxon>
        <taxon>Phaseoleae</taxon>
        <taxon>Psophocarpus</taxon>
    </lineage>
</organism>